<evidence type="ECO:0000313" key="2">
    <source>
        <dbReference type="EMBL" id="MBE9662828.1"/>
    </source>
</evidence>
<organism evidence="2 3">
    <name type="scientific">Mucilaginibacter myungsuensis</name>
    <dbReference type="NCBI Taxonomy" id="649104"/>
    <lineage>
        <taxon>Bacteria</taxon>
        <taxon>Pseudomonadati</taxon>
        <taxon>Bacteroidota</taxon>
        <taxon>Sphingobacteriia</taxon>
        <taxon>Sphingobacteriales</taxon>
        <taxon>Sphingobacteriaceae</taxon>
        <taxon>Mucilaginibacter</taxon>
    </lineage>
</organism>
<feature type="transmembrane region" description="Helical" evidence="1">
    <location>
        <begin position="34"/>
        <end position="52"/>
    </location>
</feature>
<feature type="transmembrane region" description="Helical" evidence="1">
    <location>
        <begin position="95"/>
        <end position="117"/>
    </location>
</feature>
<dbReference type="AlphaFoldDB" id="A0A929KZI6"/>
<name>A0A929KZI6_9SPHI</name>
<keyword evidence="1" id="KW-0812">Transmembrane</keyword>
<evidence type="ECO:0000313" key="3">
    <source>
        <dbReference type="Proteomes" id="UP000622475"/>
    </source>
</evidence>
<dbReference type="EMBL" id="JADFFL010000004">
    <property type="protein sequence ID" value="MBE9662828.1"/>
    <property type="molecule type" value="Genomic_DNA"/>
</dbReference>
<dbReference type="CDD" id="cd07341">
    <property type="entry name" value="M56_BlaR1_MecR1_like"/>
    <property type="match status" value="1"/>
</dbReference>
<dbReference type="InterPro" id="IPR052173">
    <property type="entry name" value="Beta-lactam_resp_regulator"/>
</dbReference>
<sequence length="479" mass="54560">MMYLINFVLCSGLLLAVYKLFLQNERMYRFNRFYLLFSLVFSAVVPFVVITTESEAIPVVYQQAVRETLTPVFDTAPQAAVATKTQAVQIDQINYWPMLLIGIYLLIAGVLIIRFILNLIKISREVVANQHTIHQGISLVLTDAEVTPHSFLNYIFVNRKDHQQGTIEPQVICHERAHVKQLHSLDVLFIELMQALCWFNSFIPFYRKAIQLNHEFLADEAVTSWFDDTPAYQYLLLARASQAGSLQLTSPFNYQTTKKRLIMMTKTTSAAMATVKQLAVLPVMIAAVFIFCQRVAAQTTPSAQQPAKLPAATKDLPQSSIDEYNATLEKYAGQPNGKGTKFIMTEKFTAKDKARLIGLYKQMSPAQQEQQVYKFDARSGPMAKKQPTKAELLTWKKAGAYRIWIGGKRIENSDIVKYAPEDFDHYMVHYVGPGTKMQVNLMTKAQYARYYKAYTADTTTYQFMQQRFPPPVVKPDVKS</sequence>
<keyword evidence="3" id="KW-1185">Reference proteome</keyword>
<dbReference type="RefSeq" id="WP_194112051.1">
    <property type="nucleotide sequence ID" value="NZ_JADFFL010000004.1"/>
</dbReference>
<dbReference type="PANTHER" id="PTHR34978:SF3">
    <property type="entry name" value="SLR0241 PROTEIN"/>
    <property type="match status" value="1"/>
</dbReference>
<comment type="caution">
    <text evidence="2">The sequence shown here is derived from an EMBL/GenBank/DDBJ whole genome shotgun (WGS) entry which is preliminary data.</text>
</comment>
<proteinExistence type="predicted"/>
<feature type="transmembrane region" description="Helical" evidence="1">
    <location>
        <begin position="6"/>
        <end position="22"/>
    </location>
</feature>
<keyword evidence="1" id="KW-0472">Membrane</keyword>
<keyword evidence="1" id="KW-1133">Transmembrane helix</keyword>
<reference evidence="2" key="1">
    <citation type="submission" date="2020-10" db="EMBL/GenBank/DDBJ databases">
        <title>Mucilaginibacter mali sp. nov., isolated from rhizosphere soil of apple orchard.</title>
        <authorList>
            <person name="Lee J.-S."/>
            <person name="Kim H.S."/>
            <person name="Kim J.-S."/>
        </authorList>
    </citation>
    <scope>NUCLEOTIDE SEQUENCE</scope>
    <source>
        <strain evidence="2">KCTC 22746</strain>
    </source>
</reference>
<gene>
    <name evidence="2" type="ORF">IRJ16_13115</name>
</gene>
<protein>
    <submittedName>
        <fullName evidence="2">M56 family metallopeptidase</fullName>
    </submittedName>
</protein>
<feature type="transmembrane region" description="Helical" evidence="1">
    <location>
        <begin position="268"/>
        <end position="291"/>
    </location>
</feature>
<accession>A0A929KZI6</accession>
<dbReference type="PANTHER" id="PTHR34978">
    <property type="entry name" value="POSSIBLE SENSOR-TRANSDUCER PROTEIN BLAR"/>
    <property type="match status" value="1"/>
</dbReference>
<evidence type="ECO:0000256" key="1">
    <source>
        <dbReference type="SAM" id="Phobius"/>
    </source>
</evidence>
<dbReference type="Proteomes" id="UP000622475">
    <property type="component" value="Unassembled WGS sequence"/>
</dbReference>